<dbReference type="VEuPathDB" id="FungiDB:CAGL0M02651g"/>
<evidence type="ECO:0000256" key="2">
    <source>
        <dbReference type="ARBA" id="ARBA00022723"/>
    </source>
</evidence>
<dbReference type="Gene3D" id="4.10.240.10">
    <property type="entry name" value="Zn(2)-C6 fungal-type DNA-binding domain"/>
    <property type="match status" value="1"/>
</dbReference>
<evidence type="ECO:0000256" key="7">
    <source>
        <dbReference type="ARBA" id="ARBA00023242"/>
    </source>
</evidence>
<dbReference type="VEuPathDB" id="FungiDB:GVI51_M02541"/>
<evidence type="ECO:0000256" key="1">
    <source>
        <dbReference type="ARBA" id="ARBA00004123"/>
    </source>
</evidence>
<dbReference type="GO" id="GO:0071466">
    <property type="term" value="P:cellular response to xenobiotic stimulus"/>
    <property type="evidence" value="ECO:0007669"/>
    <property type="project" value="EnsemblFungi"/>
</dbReference>
<dbReference type="VEuPathDB" id="FungiDB:GWK60_M02541"/>
<dbReference type="GO" id="GO:0000122">
    <property type="term" value="P:negative regulation of transcription by RNA polymerase II"/>
    <property type="evidence" value="ECO:0007669"/>
    <property type="project" value="EnsemblFungi"/>
</dbReference>
<feature type="region of interest" description="Disordered" evidence="8">
    <location>
        <begin position="136"/>
        <end position="174"/>
    </location>
</feature>
<keyword evidence="2" id="KW-0479">Metal-binding</keyword>
<dbReference type="GO" id="GO:0005634">
    <property type="term" value="C:nucleus"/>
    <property type="evidence" value="ECO:0007669"/>
    <property type="project" value="UniProtKB-SubCell"/>
</dbReference>
<dbReference type="PANTHER" id="PTHR31986">
    <property type="entry name" value="REGULATOR OF DRUG SENSITIVITY 2"/>
    <property type="match status" value="1"/>
</dbReference>
<dbReference type="GO" id="GO:0008270">
    <property type="term" value="F:zinc ion binding"/>
    <property type="evidence" value="ECO:0007669"/>
    <property type="project" value="InterPro"/>
</dbReference>
<dbReference type="EMBL" id="LLZZ01000106">
    <property type="protein sequence ID" value="KTB08085.1"/>
    <property type="molecule type" value="Genomic_DNA"/>
</dbReference>
<dbReference type="InterPro" id="IPR056751">
    <property type="entry name" value="PAS_13"/>
</dbReference>
<proteinExistence type="predicted"/>
<evidence type="ECO:0000256" key="8">
    <source>
        <dbReference type="SAM" id="MobiDB-lite"/>
    </source>
</evidence>
<dbReference type="PROSITE" id="PS00463">
    <property type="entry name" value="ZN2_CY6_FUNGAL_1"/>
    <property type="match status" value="1"/>
</dbReference>
<dbReference type="Pfam" id="PF24990">
    <property type="entry name" value="PAS_13"/>
    <property type="match status" value="1"/>
</dbReference>
<keyword evidence="7" id="KW-0539">Nucleus</keyword>
<gene>
    <name evidence="10" type="ORF">AO440_003970</name>
</gene>
<dbReference type="VEuPathDB" id="FungiDB:B1J91_M02651g"/>
<keyword evidence="5" id="KW-0238">DNA-binding</keyword>
<evidence type="ECO:0000256" key="6">
    <source>
        <dbReference type="ARBA" id="ARBA00023163"/>
    </source>
</evidence>
<keyword evidence="3" id="KW-0862">Zinc</keyword>
<dbReference type="InterPro" id="IPR001138">
    <property type="entry name" value="Zn2Cys6_DnaBD"/>
</dbReference>
<dbReference type="InterPro" id="IPR036864">
    <property type="entry name" value="Zn2-C6_fun-type_DNA-bd_sf"/>
</dbReference>
<reference evidence="10 11" key="1">
    <citation type="submission" date="2015-10" db="EMBL/GenBank/DDBJ databases">
        <title>Draft genomes sequences of Candida glabrata isolates 1A, 1B, 2A, 2B, 3A and 3B.</title>
        <authorList>
            <person name="Haavelsrud O.E."/>
            <person name="Gaustad P."/>
        </authorList>
    </citation>
    <scope>NUCLEOTIDE SEQUENCE [LARGE SCALE GENOMIC DNA]</scope>
    <source>
        <strain evidence="10">910700640</strain>
    </source>
</reference>
<feature type="compositionally biased region" description="Basic and acidic residues" evidence="8">
    <location>
        <begin position="149"/>
        <end position="159"/>
    </location>
</feature>
<dbReference type="CDD" id="cd00067">
    <property type="entry name" value="GAL4"/>
    <property type="match status" value="1"/>
</dbReference>
<dbReference type="SMART" id="SM00066">
    <property type="entry name" value="GAL4"/>
    <property type="match status" value="1"/>
</dbReference>
<feature type="compositionally biased region" description="Polar residues" evidence="8">
    <location>
        <begin position="192"/>
        <end position="210"/>
    </location>
</feature>
<keyword evidence="6" id="KW-0804">Transcription</keyword>
<evidence type="ECO:0000313" key="10">
    <source>
        <dbReference type="EMBL" id="KTB08085.1"/>
    </source>
</evidence>
<comment type="caution">
    <text evidence="10">The sequence shown here is derived from an EMBL/GenBank/DDBJ whole genome shotgun (WGS) entry which is preliminary data.</text>
</comment>
<dbReference type="GO" id="GO:0045722">
    <property type="term" value="P:positive regulation of gluconeogenesis"/>
    <property type="evidence" value="ECO:0007669"/>
    <property type="project" value="EnsemblFungi"/>
</dbReference>
<dbReference type="PROSITE" id="PS50048">
    <property type="entry name" value="ZN2_CY6_FUNGAL_2"/>
    <property type="match status" value="1"/>
</dbReference>
<feature type="compositionally biased region" description="Basic and acidic residues" evidence="8">
    <location>
        <begin position="231"/>
        <end position="240"/>
    </location>
</feature>
<evidence type="ECO:0000259" key="9">
    <source>
        <dbReference type="PROSITE" id="PS50048"/>
    </source>
</evidence>
<comment type="subcellular location">
    <subcellularLocation>
        <location evidence="1">Nucleus</location>
    </subcellularLocation>
</comment>
<keyword evidence="4" id="KW-0805">Transcription regulation</keyword>
<dbReference type="SUPFAM" id="SSF57701">
    <property type="entry name" value="Zn2/Cys6 DNA-binding domain"/>
    <property type="match status" value="1"/>
</dbReference>
<dbReference type="SUPFAM" id="SSF55785">
    <property type="entry name" value="PYP-like sensor domain (PAS domain)"/>
    <property type="match status" value="1"/>
</dbReference>
<evidence type="ECO:0000256" key="5">
    <source>
        <dbReference type="ARBA" id="ARBA00023125"/>
    </source>
</evidence>
<dbReference type="PANTHER" id="PTHR31986:SF7">
    <property type="entry name" value="REGULATOR OF DRUG SENSITIVITY 2"/>
    <property type="match status" value="1"/>
</dbReference>
<dbReference type="Pfam" id="PF00172">
    <property type="entry name" value="Zn_clus"/>
    <property type="match status" value="1"/>
</dbReference>
<evidence type="ECO:0000313" key="11">
    <source>
        <dbReference type="Proteomes" id="UP000054886"/>
    </source>
</evidence>
<accession>A0A0W0DUF4</accession>
<feature type="domain" description="Zn(2)-C6 fungal-type" evidence="9">
    <location>
        <begin position="15"/>
        <end position="46"/>
    </location>
</feature>
<dbReference type="InterPro" id="IPR035965">
    <property type="entry name" value="PAS-like_dom_sf"/>
</dbReference>
<dbReference type="AlphaFoldDB" id="A0A0W0DUF4"/>
<dbReference type="GO" id="GO:0000978">
    <property type="term" value="F:RNA polymerase II cis-regulatory region sequence-specific DNA binding"/>
    <property type="evidence" value="ECO:0007669"/>
    <property type="project" value="EnsemblFungi"/>
</dbReference>
<evidence type="ECO:0000256" key="4">
    <source>
        <dbReference type="ARBA" id="ARBA00023015"/>
    </source>
</evidence>
<feature type="region of interest" description="Disordered" evidence="8">
    <location>
        <begin position="192"/>
        <end position="240"/>
    </location>
</feature>
<sequence length="462" mass="52276">MEEPAAKKQKKLYKSCIFCRRSHVNCDHQRPCSRCIKREIGHLCVADENVSNIQSQYQYKNSMSPIGSTEIPNAEINIGDETRAIQGSNSSVYGTETPISSSNNNLLLPPQPNFVSENVGSEFSSLNEFLMMLENPIPGESENTSQSNKEQERTAHSNLEDSIENTQEQTDNNEGIIGSVSVNQEISQDINEASSKANGTKTVNEGQGQEQDQEHNRQKLNKQESSNSKAQSDKYDDTPTSKEQFFLTAADPSTEMNPVDRLKLVINAKLEAGLLKPYDYAKGYARLQEYMDKYMNDTNKQRILKPLMSIRPAFRTIAKSLKDVDLVLVEESFERMLLSYDRVFTSMSMPACLWRRTGEIYRANKEFASLVDCTVDDLRDGKLAIYELMTEESAVNFWEKYGSIAFDKGQKAVLTSCSLRTKDGLKKRPCCFSFTIRRDRYNIPICIVGNFIPLSPTRDHSN</sequence>
<feature type="compositionally biased region" description="Polar residues" evidence="8">
    <location>
        <begin position="164"/>
        <end position="173"/>
    </location>
</feature>
<dbReference type="InterPro" id="IPR053045">
    <property type="entry name" value="Zinc_cluster_trans_reg"/>
</dbReference>
<organism evidence="10 11">
    <name type="scientific">Candida glabrata</name>
    <name type="common">Yeast</name>
    <name type="synonym">Torulopsis glabrata</name>
    <dbReference type="NCBI Taxonomy" id="5478"/>
    <lineage>
        <taxon>Eukaryota</taxon>
        <taxon>Fungi</taxon>
        <taxon>Dikarya</taxon>
        <taxon>Ascomycota</taxon>
        <taxon>Saccharomycotina</taxon>
        <taxon>Saccharomycetes</taxon>
        <taxon>Saccharomycetales</taxon>
        <taxon>Saccharomycetaceae</taxon>
        <taxon>Nakaseomyces</taxon>
    </lineage>
</organism>
<dbReference type="GO" id="GO:0001228">
    <property type="term" value="F:DNA-binding transcription activator activity, RNA polymerase II-specific"/>
    <property type="evidence" value="ECO:0007669"/>
    <property type="project" value="EnsemblFungi"/>
</dbReference>
<dbReference type="Proteomes" id="UP000054886">
    <property type="component" value="Unassembled WGS sequence"/>
</dbReference>
<name>A0A0W0DUF4_CANGB</name>
<evidence type="ECO:0000256" key="3">
    <source>
        <dbReference type="ARBA" id="ARBA00022833"/>
    </source>
</evidence>
<protein>
    <submittedName>
        <fullName evidence="10">Regulator of drug sensitivity 2</fullName>
    </submittedName>
</protein>